<gene>
    <name evidence="2" type="ORF">FXF69_23450</name>
</gene>
<evidence type="ECO:0000313" key="2">
    <source>
        <dbReference type="EMBL" id="TYB43927.1"/>
    </source>
</evidence>
<name>A0A5D0NHM0_9ACTN</name>
<dbReference type="Proteomes" id="UP000323380">
    <property type="component" value="Unassembled WGS sequence"/>
</dbReference>
<dbReference type="EMBL" id="VSFG01000005">
    <property type="protein sequence ID" value="TYB43927.1"/>
    <property type="molecule type" value="Genomic_DNA"/>
</dbReference>
<feature type="compositionally biased region" description="Low complexity" evidence="1">
    <location>
        <begin position="149"/>
        <end position="171"/>
    </location>
</feature>
<proteinExistence type="predicted"/>
<dbReference type="STRING" id="1220554.GCA_001552135_05029"/>
<evidence type="ECO:0000313" key="3">
    <source>
        <dbReference type="Proteomes" id="UP000323380"/>
    </source>
</evidence>
<evidence type="ECO:0000256" key="1">
    <source>
        <dbReference type="SAM" id="MobiDB-lite"/>
    </source>
</evidence>
<evidence type="ECO:0008006" key="4">
    <source>
        <dbReference type="Google" id="ProtNLM"/>
    </source>
</evidence>
<dbReference type="RefSeq" id="WP_148344489.1">
    <property type="nucleotide sequence ID" value="NZ_VSFG01000005.1"/>
</dbReference>
<accession>A0A5D0NHM0</accession>
<dbReference type="AlphaFoldDB" id="A0A5D0NHM0"/>
<sequence>MKEVIEVPAPLGRQHRRCAAGLARLSTAVDGAPARPRSAAAGEAAEEVLAQARAAAAVVLGSLNGTGRKTPVTRFLACRLDRLAMAADEIAEAAAADDAAALSRSTLRFRVLTTAMWKVLLAVYRRPLTSSAVAFGRSGRPGPSDVATGSPAAAGSRRPPSSSRSASSSWS</sequence>
<comment type="caution">
    <text evidence="2">The sequence shown here is derived from an EMBL/GenBank/DDBJ whole genome shotgun (WGS) entry which is preliminary data.</text>
</comment>
<keyword evidence="3" id="KW-1185">Reference proteome</keyword>
<protein>
    <recommendedName>
        <fullName evidence="4">CHAD domain-containing protein</fullName>
    </recommendedName>
</protein>
<organism evidence="2 3">
    <name type="scientific">Actinomadura chibensis</name>
    <dbReference type="NCBI Taxonomy" id="392828"/>
    <lineage>
        <taxon>Bacteria</taxon>
        <taxon>Bacillati</taxon>
        <taxon>Actinomycetota</taxon>
        <taxon>Actinomycetes</taxon>
        <taxon>Streptosporangiales</taxon>
        <taxon>Thermomonosporaceae</taxon>
        <taxon>Actinomadura</taxon>
    </lineage>
</organism>
<feature type="region of interest" description="Disordered" evidence="1">
    <location>
        <begin position="134"/>
        <end position="171"/>
    </location>
</feature>
<reference evidence="2 3" key="1">
    <citation type="submission" date="2019-08" db="EMBL/GenBank/DDBJ databases">
        <title>Actinomadura sp. nov. CYP1-5 isolated from mountain soil.</title>
        <authorList>
            <person name="Songsumanus A."/>
            <person name="Kuncharoen N."/>
            <person name="Kudo T."/>
            <person name="Yuki M."/>
            <person name="Igarashi Y."/>
            <person name="Tanasupawat S."/>
        </authorList>
    </citation>
    <scope>NUCLEOTIDE SEQUENCE [LARGE SCALE GENOMIC DNA]</scope>
    <source>
        <strain evidence="2 3">JCM 14158</strain>
    </source>
</reference>